<dbReference type="RefSeq" id="WP_330195631.1">
    <property type="nucleotide sequence ID" value="NZ_JAZDRO010000002.1"/>
</dbReference>
<protein>
    <submittedName>
        <fullName evidence="3">Serine hydrolase domain-containing protein</fullName>
        <ecNumber evidence="3">3.1.1.103</ecNumber>
    </submittedName>
</protein>
<accession>A0ABU7LX41</accession>
<keyword evidence="1" id="KW-0732">Signal</keyword>
<dbReference type="PANTHER" id="PTHR46825">
    <property type="entry name" value="D-ALANYL-D-ALANINE-CARBOXYPEPTIDASE/ENDOPEPTIDASE AMPH"/>
    <property type="match status" value="1"/>
</dbReference>
<keyword evidence="4" id="KW-1185">Reference proteome</keyword>
<dbReference type="InterPro" id="IPR001466">
    <property type="entry name" value="Beta-lactam-related"/>
</dbReference>
<feature type="chain" id="PRO_5046197961" evidence="1">
    <location>
        <begin position="18"/>
        <end position="484"/>
    </location>
</feature>
<dbReference type="EC" id="3.1.1.103" evidence="3"/>
<dbReference type="InterPro" id="IPR012338">
    <property type="entry name" value="Beta-lactam/transpept-like"/>
</dbReference>
<sequence>MTIFSSLVLATALQAAAPPAVLEAGTPAEVAARLSAAYEPIAEAGFSGIVVVTHDGEIIHEAAFGAANYETDEPFTTSTTVDMASIVKTYTGMMAAQLIADGRLSPDDTLADFFPTAPADKAGITLHQLLTHSSGLPGAVADDAAQIDTAELLDLAFGADLLFEPGTRYHYSNTAFSLVAAIIEQITGSSYEDYLLDEYLHPAGIRRTGYGRAYDAGNPPDDMAWTMAGDPIHDWTWGGPEAGWALIGNGGMMTTIDDLIAWRNAYNSGALISEEARGLQQSPHVQEGDGAPSQYGYGVVVEDHPQFGRIFWHNGGSGAFSAHWREYADTGYAVFAATNTLRVDADAAMLAATGGIFGVEIQIDSRAETVDWDDVDFDRNAATRLAGDFLDLAQGGIEADRRAFVENRMIQGLQDVAPMEGHFGMMDQIGETARSMALTGMTEDPDEGLVLIRLEAEDGRVMILEVNYELVDGMPRMSGIGVTD</sequence>
<evidence type="ECO:0000259" key="2">
    <source>
        <dbReference type="Pfam" id="PF00144"/>
    </source>
</evidence>
<dbReference type="Proteomes" id="UP001310692">
    <property type="component" value="Unassembled WGS sequence"/>
</dbReference>
<organism evidence="3 4">
    <name type="scientific">Hyphobacterium marinum</name>
    <dbReference type="NCBI Taxonomy" id="3116574"/>
    <lineage>
        <taxon>Bacteria</taxon>
        <taxon>Pseudomonadati</taxon>
        <taxon>Pseudomonadota</taxon>
        <taxon>Alphaproteobacteria</taxon>
        <taxon>Maricaulales</taxon>
        <taxon>Maricaulaceae</taxon>
        <taxon>Hyphobacterium</taxon>
    </lineage>
</organism>
<keyword evidence="3" id="KW-0378">Hydrolase</keyword>
<dbReference type="SUPFAM" id="SSF56601">
    <property type="entry name" value="beta-lactamase/transpeptidase-like"/>
    <property type="match status" value="1"/>
</dbReference>
<name>A0ABU7LX41_9PROT</name>
<dbReference type="InterPro" id="IPR050491">
    <property type="entry name" value="AmpC-like"/>
</dbReference>
<dbReference type="Pfam" id="PF00144">
    <property type="entry name" value="Beta-lactamase"/>
    <property type="match status" value="1"/>
</dbReference>
<evidence type="ECO:0000313" key="3">
    <source>
        <dbReference type="EMBL" id="MEE2566090.1"/>
    </source>
</evidence>
<feature type="domain" description="Beta-lactamase-related" evidence="2">
    <location>
        <begin position="45"/>
        <end position="347"/>
    </location>
</feature>
<dbReference type="EMBL" id="JAZDRO010000002">
    <property type="protein sequence ID" value="MEE2566090.1"/>
    <property type="molecule type" value="Genomic_DNA"/>
</dbReference>
<gene>
    <name evidence="3" type="ORF">V0U35_05300</name>
</gene>
<dbReference type="GO" id="GO:0016787">
    <property type="term" value="F:hydrolase activity"/>
    <property type="evidence" value="ECO:0007669"/>
    <property type="project" value="UniProtKB-KW"/>
</dbReference>
<reference evidence="3 4" key="1">
    <citation type="submission" date="2024-01" db="EMBL/GenBank/DDBJ databases">
        <title>Hyphobacterium bacterium isolated from marine sediment.</title>
        <authorList>
            <person name="Zhao S."/>
        </authorList>
    </citation>
    <scope>NUCLEOTIDE SEQUENCE [LARGE SCALE GENOMIC DNA]</scope>
    <source>
        <strain evidence="3 4">Y60-23</strain>
    </source>
</reference>
<feature type="signal peptide" evidence="1">
    <location>
        <begin position="1"/>
        <end position="17"/>
    </location>
</feature>
<evidence type="ECO:0000256" key="1">
    <source>
        <dbReference type="SAM" id="SignalP"/>
    </source>
</evidence>
<dbReference type="Gene3D" id="3.40.710.10">
    <property type="entry name" value="DD-peptidase/beta-lactamase superfamily"/>
    <property type="match status" value="1"/>
</dbReference>
<evidence type="ECO:0000313" key="4">
    <source>
        <dbReference type="Proteomes" id="UP001310692"/>
    </source>
</evidence>
<proteinExistence type="predicted"/>
<dbReference type="PANTHER" id="PTHR46825:SF9">
    <property type="entry name" value="BETA-LACTAMASE-RELATED DOMAIN-CONTAINING PROTEIN"/>
    <property type="match status" value="1"/>
</dbReference>
<comment type="caution">
    <text evidence="3">The sequence shown here is derived from an EMBL/GenBank/DDBJ whole genome shotgun (WGS) entry which is preliminary data.</text>
</comment>